<dbReference type="InterPro" id="IPR005025">
    <property type="entry name" value="FMN_Rdtase-like_dom"/>
</dbReference>
<dbReference type="InterPro" id="IPR050712">
    <property type="entry name" value="NAD(P)H-dep_reductase"/>
</dbReference>
<comment type="caution">
    <text evidence="4">The sequence shown here is derived from an EMBL/GenBank/DDBJ whole genome shotgun (WGS) entry which is preliminary data.</text>
</comment>
<sequence>MAKIGLIVGSLRNGAFTRLTARALPELAPPSLQFFDIEIGDLPFYNEDLETGSPPAPWTRFRQQVRSADGILFVTPEYNRSISGVLKNALDVGSRPWGQSAWDGKPAGVIGQSPGALGGMAAAHHLRQVLLAVNLAAMPHPEAYIPAVATLFDDSGRLQHAPTREFLTVFLQAFAMWLERFPRSSG</sequence>
<reference evidence="5" key="1">
    <citation type="journal article" date="2019" name="Int. J. Syst. Evol. Microbiol.">
        <title>The Global Catalogue of Microorganisms (GCM) 10K type strain sequencing project: providing services to taxonomists for standard genome sequencing and annotation.</title>
        <authorList>
            <consortium name="The Broad Institute Genomics Platform"/>
            <consortium name="The Broad Institute Genome Sequencing Center for Infectious Disease"/>
            <person name="Wu L."/>
            <person name="Ma J."/>
        </authorList>
    </citation>
    <scope>NUCLEOTIDE SEQUENCE [LARGE SCALE GENOMIC DNA]</scope>
    <source>
        <strain evidence="5">CGMCC 1.10759</strain>
    </source>
</reference>
<protein>
    <submittedName>
        <fullName evidence="4">NADPH-dependent FMN reductase</fullName>
        <ecNumber evidence="4">1.-.-.-</ecNumber>
    </submittedName>
</protein>
<organism evidence="4 5">
    <name type="scientific">Steroidobacter flavus</name>
    <dbReference type="NCBI Taxonomy" id="1842136"/>
    <lineage>
        <taxon>Bacteria</taxon>
        <taxon>Pseudomonadati</taxon>
        <taxon>Pseudomonadota</taxon>
        <taxon>Gammaproteobacteria</taxon>
        <taxon>Steroidobacterales</taxon>
        <taxon>Steroidobacteraceae</taxon>
        <taxon>Steroidobacter</taxon>
    </lineage>
</organism>
<dbReference type="Proteomes" id="UP001595904">
    <property type="component" value="Unassembled WGS sequence"/>
</dbReference>
<evidence type="ECO:0000259" key="3">
    <source>
        <dbReference type="Pfam" id="PF03358"/>
    </source>
</evidence>
<gene>
    <name evidence="4" type="ORF">ACFPN2_29425</name>
</gene>
<name>A0ABV8T018_9GAMM</name>
<dbReference type="Pfam" id="PF03358">
    <property type="entry name" value="FMN_red"/>
    <property type="match status" value="1"/>
</dbReference>
<keyword evidence="2" id="KW-0288">FMN</keyword>
<dbReference type="PANTHER" id="PTHR30543">
    <property type="entry name" value="CHROMATE REDUCTASE"/>
    <property type="match status" value="1"/>
</dbReference>
<keyword evidence="4" id="KW-0560">Oxidoreductase</keyword>
<dbReference type="EMBL" id="JBHSDU010000015">
    <property type="protein sequence ID" value="MFC4313236.1"/>
    <property type="molecule type" value="Genomic_DNA"/>
</dbReference>
<feature type="domain" description="NADPH-dependent FMN reductase-like" evidence="3">
    <location>
        <begin position="3"/>
        <end position="146"/>
    </location>
</feature>
<dbReference type="PANTHER" id="PTHR30543:SF21">
    <property type="entry name" value="NAD(P)H-DEPENDENT FMN REDUCTASE LOT6"/>
    <property type="match status" value="1"/>
</dbReference>
<evidence type="ECO:0000313" key="4">
    <source>
        <dbReference type="EMBL" id="MFC4313236.1"/>
    </source>
</evidence>
<dbReference type="SUPFAM" id="SSF52218">
    <property type="entry name" value="Flavoproteins"/>
    <property type="match status" value="1"/>
</dbReference>
<keyword evidence="5" id="KW-1185">Reference proteome</keyword>
<dbReference type="Gene3D" id="3.40.50.360">
    <property type="match status" value="1"/>
</dbReference>
<dbReference type="GO" id="GO:0016491">
    <property type="term" value="F:oxidoreductase activity"/>
    <property type="evidence" value="ECO:0007669"/>
    <property type="project" value="UniProtKB-KW"/>
</dbReference>
<dbReference type="RefSeq" id="WP_380603367.1">
    <property type="nucleotide sequence ID" value="NZ_JBHSDU010000015.1"/>
</dbReference>
<proteinExistence type="predicted"/>
<accession>A0ABV8T018</accession>
<dbReference type="InterPro" id="IPR029039">
    <property type="entry name" value="Flavoprotein-like_sf"/>
</dbReference>
<dbReference type="EC" id="1.-.-.-" evidence="4"/>
<evidence type="ECO:0000256" key="1">
    <source>
        <dbReference type="ARBA" id="ARBA00001917"/>
    </source>
</evidence>
<comment type="cofactor">
    <cofactor evidence="1">
        <name>FMN</name>
        <dbReference type="ChEBI" id="CHEBI:58210"/>
    </cofactor>
</comment>
<evidence type="ECO:0000256" key="2">
    <source>
        <dbReference type="ARBA" id="ARBA00022643"/>
    </source>
</evidence>
<keyword evidence="2" id="KW-0285">Flavoprotein</keyword>
<evidence type="ECO:0000313" key="5">
    <source>
        <dbReference type="Proteomes" id="UP001595904"/>
    </source>
</evidence>